<name>A0A0R1PDN2_LIMMU</name>
<dbReference type="Pfam" id="PF09524">
    <property type="entry name" value="Phg_2220_C"/>
    <property type="match status" value="1"/>
</dbReference>
<dbReference type="Pfam" id="PF13730">
    <property type="entry name" value="HTH_36"/>
    <property type="match status" value="1"/>
</dbReference>
<evidence type="ECO:0000313" key="2">
    <source>
        <dbReference type="EMBL" id="KRL26424.1"/>
    </source>
</evidence>
<accession>A0A0R1PDN2</accession>
<dbReference type="InterPro" id="IPR036390">
    <property type="entry name" value="WH_DNA-bd_sf"/>
</dbReference>
<reference evidence="2 3" key="1">
    <citation type="journal article" date="2015" name="Genome Announc.">
        <title>Expanding the biotechnology potential of lactobacilli through comparative genomics of 213 strains and associated genera.</title>
        <authorList>
            <person name="Sun Z."/>
            <person name="Harris H.M."/>
            <person name="McCann A."/>
            <person name="Guo C."/>
            <person name="Argimon S."/>
            <person name="Zhang W."/>
            <person name="Yang X."/>
            <person name="Jeffery I.B."/>
            <person name="Cooney J.C."/>
            <person name="Kagawa T.F."/>
            <person name="Liu W."/>
            <person name="Song Y."/>
            <person name="Salvetti E."/>
            <person name="Wrobel A."/>
            <person name="Rasinkangas P."/>
            <person name="Parkhill J."/>
            <person name="Rea M.C."/>
            <person name="O'Sullivan O."/>
            <person name="Ritari J."/>
            <person name="Douillard F.P."/>
            <person name="Paul Ross R."/>
            <person name="Yang R."/>
            <person name="Briner A.E."/>
            <person name="Felis G.E."/>
            <person name="de Vos W.M."/>
            <person name="Barrangou R."/>
            <person name="Klaenhammer T.R."/>
            <person name="Caufield P.W."/>
            <person name="Cui Y."/>
            <person name="Zhang H."/>
            <person name="O'Toole P.W."/>
        </authorList>
    </citation>
    <scope>NUCLEOTIDE SEQUENCE [LARGE SCALE GENOMIC DNA]</scope>
    <source>
        <strain evidence="2 3">DSM 13345</strain>
    </source>
</reference>
<dbReference type="AlphaFoldDB" id="A0A0R1PDN2"/>
<dbReference type="SUPFAM" id="SSF46785">
    <property type="entry name" value="Winged helix' DNA-binding domain"/>
    <property type="match status" value="1"/>
</dbReference>
<comment type="caution">
    <text evidence="2">The sequence shown here is derived from an EMBL/GenBank/DDBJ whole genome shotgun (WGS) entry which is preliminary data.</text>
</comment>
<proteinExistence type="predicted"/>
<evidence type="ECO:0000313" key="3">
    <source>
        <dbReference type="Proteomes" id="UP000050901"/>
    </source>
</evidence>
<feature type="domain" description="Phage conserved hypothetical protein C-terminal" evidence="1">
    <location>
        <begin position="161"/>
        <end position="233"/>
    </location>
</feature>
<organism evidence="2 3">
    <name type="scientific">Limosilactobacillus mucosae DSM 13345</name>
    <dbReference type="NCBI Taxonomy" id="1423771"/>
    <lineage>
        <taxon>Bacteria</taxon>
        <taxon>Bacillati</taxon>
        <taxon>Bacillota</taxon>
        <taxon>Bacilli</taxon>
        <taxon>Lactobacillales</taxon>
        <taxon>Lactobacillaceae</taxon>
        <taxon>Limosilactobacillus</taxon>
    </lineage>
</organism>
<dbReference type="InterPro" id="IPR011741">
    <property type="entry name" value="Phg_2220_C"/>
</dbReference>
<gene>
    <name evidence="2" type="ORF">FC47_GL001692</name>
</gene>
<evidence type="ECO:0000259" key="1">
    <source>
        <dbReference type="Pfam" id="PF09524"/>
    </source>
</evidence>
<dbReference type="Gene3D" id="1.10.10.10">
    <property type="entry name" value="Winged helix-like DNA-binding domain superfamily/Winged helix DNA-binding domain"/>
    <property type="match status" value="1"/>
</dbReference>
<dbReference type="InterPro" id="IPR036388">
    <property type="entry name" value="WH-like_DNA-bd_sf"/>
</dbReference>
<dbReference type="EMBL" id="AZEQ01000005">
    <property type="protein sequence ID" value="KRL26424.1"/>
    <property type="molecule type" value="Genomic_DNA"/>
</dbReference>
<protein>
    <recommendedName>
        <fullName evidence="1">Phage conserved hypothetical protein C-terminal domain-containing protein</fullName>
    </recommendedName>
</protein>
<dbReference type="NCBIfam" id="TIGR02220">
    <property type="entry name" value="phg_TIGR02220"/>
    <property type="match status" value="1"/>
</dbReference>
<dbReference type="PATRIC" id="fig|1423771.3.peg.1735"/>
<dbReference type="Proteomes" id="UP000050901">
    <property type="component" value="Unassembled WGS sequence"/>
</dbReference>
<sequence>MAMDKYEGSRLFLNIPADVAHMPNIKDKSILLFGEIYSMLNVTGKFYMSNKALAERLHCKPRTITDCVKQLQELGLINVKNVYQPNSKAIKGREITLNPLWQKNARGYSNEMLEGYSNNLLEGIAADCYVKEQENRTKNRTVKDIYSQAEPDGVADKTKTIIDYLNEKTDSHYKATTPKTKQLVQARLKEGFTVDDFKTVIDKKTATWLNDNKMNKYLRPLTLFGTKFEDYLNEKVKGQPDKNDPYYTEKINPMTGQPDPNGLTRYQMDNEYW</sequence>